<accession>A0AAV4RKF7</accession>
<gene>
    <name evidence="1" type="ORF">CEXT_104351</name>
</gene>
<name>A0AAV4RKF7_CAEEX</name>
<organism evidence="1 2">
    <name type="scientific">Caerostris extrusa</name>
    <name type="common">Bark spider</name>
    <name type="synonym">Caerostris bankana</name>
    <dbReference type="NCBI Taxonomy" id="172846"/>
    <lineage>
        <taxon>Eukaryota</taxon>
        <taxon>Metazoa</taxon>
        <taxon>Ecdysozoa</taxon>
        <taxon>Arthropoda</taxon>
        <taxon>Chelicerata</taxon>
        <taxon>Arachnida</taxon>
        <taxon>Araneae</taxon>
        <taxon>Araneomorphae</taxon>
        <taxon>Entelegynae</taxon>
        <taxon>Araneoidea</taxon>
        <taxon>Araneidae</taxon>
        <taxon>Caerostris</taxon>
    </lineage>
</organism>
<evidence type="ECO:0000313" key="1">
    <source>
        <dbReference type="EMBL" id="GIY21376.1"/>
    </source>
</evidence>
<reference evidence="1 2" key="1">
    <citation type="submission" date="2021-06" db="EMBL/GenBank/DDBJ databases">
        <title>Caerostris extrusa draft genome.</title>
        <authorList>
            <person name="Kono N."/>
            <person name="Arakawa K."/>
        </authorList>
    </citation>
    <scope>NUCLEOTIDE SEQUENCE [LARGE SCALE GENOMIC DNA]</scope>
</reference>
<proteinExistence type="predicted"/>
<sequence>MDWSARDQAPPMMSQLKLELLEEWSAITQQLLNNLAEVFWVPAPLLFSTSREYSDIARKFAALSQQAEAPYPDILKDESSDDISIFKNSRIYEKSLILTKLSLDRKRIFKSN</sequence>
<evidence type="ECO:0000313" key="2">
    <source>
        <dbReference type="Proteomes" id="UP001054945"/>
    </source>
</evidence>
<protein>
    <submittedName>
        <fullName evidence="1">Uncharacterized protein</fullName>
    </submittedName>
</protein>
<dbReference type="EMBL" id="BPLR01008012">
    <property type="protein sequence ID" value="GIY21376.1"/>
    <property type="molecule type" value="Genomic_DNA"/>
</dbReference>
<keyword evidence="2" id="KW-1185">Reference proteome</keyword>
<dbReference type="AlphaFoldDB" id="A0AAV4RKF7"/>
<comment type="caution">
    <text evidence="1">The sequence shown here is derived from an EMBL/GenBank/DDBJ whole genome shotgun (WGS) entry which is preliminary data.</text>
</comment>
<dbReference type="Proteomes" id="UP001054945">
    <property type="component" value="Unassembled WGS sequence"/>
</dbReference>